<comment type="caution">
    <text evidence="2">The sequence shown here is derived from an EMBL/GenBank/DDBJ whole genome shotgun (WGS) entry which is preliminary data.</text>
</comment>
<protein>
    <submittedName>
        <fullName evidence="2">Uncharacterized protein</fullName>
    </submittedName>
</protein>
<feature type="compositionally biased region" description="Polar residues" evidence="1">
    <location>
        <begin position="1"/>
        <end position="26"/>
    </location>
</feature>
<keyword evidence="3" id="KW-1185">Reference proteome</keyword>
<evidence type="ECO:0000313" key="2">
    <source>
        <dbReference type="EMBL" id="KAF0923847.1"/>
    </source>
</evidence>
<dbReference type="AlphaFoldDB" id="A0A6G1EGI7"/>
<organism evidence="2 3">
    <name type="scientific">Oryza meyeriana var. granulata</name>
    <dbReference type="NCBI Taxonomy" id="110450"/>
    <lineage>
        <taxon>Eukaryota</taxon>
        <taxon>Viridiplantae</taxon>
        <taxon>Streptophyta</taxon>
        <taxon>Embryophyta</taxon>
        <taxon>Tracheophyta</taxon>
        <taxon>Spermatophyta</taxon>
        <taxon>Magnoliopsida</taxon>
        <taxon>Liliopsida</taxon>
        <taxon>Poales</taxon>
        <taxon>Poaceae</taxon>
        <taxon>BOP clade</taxon>
        <taxon>Oryzoideae</taxon>
        <taxon>Oryzeae</taxon>
        <taxon>Oryzinae</taxon>
        <taxon>Oryza</taxon>
        <taxon>Oryza meyeriana</taxon>
    </lineage>
</organism>
<gene>
    <name evidence="2" type="ORF">E2562_007706</name>
</gene>
<accession>A0A6G1EGI7</accession>
<dbReference type="EMBL" id="SPHZ02000003">
    <property type="protein sequence ID" value="KAF0923847.1"/>
    <property type="molecule type" value="Genomic_DNA"/>
</dbReference>
<feature type="region of interest" description="Disordered" evidence="1">
    <location>
        <begin position="1"/>
        <end position="33"/>
    </location>
</feature>
<name>A0A6G1EGI7_9ORYZ</name>
<reference evidence="2 3" key="1">
    <citation type="submission" date="2019-11" db="EMBL/GenBank/DDBJ databases">
        <title>Whole genome sequence of Oryza granulata.</title>
        <authorList>
            <person name="Li W."/>
        </authorList>
    </citation>
    <scope>NUCLEOTIDE SEQUENCE [LARGE SCALE GENOMIC DNA]</scope>
    <source>
        <strain evidence="3">cv. Menghai</strain>
        <tissue evidence="2">Leaf</tissue>
    </source>
</reference>
<proteinExistence type="predicted"/>
<sequence>MAMSSSGSPPAQGVTAQVQARTSTGSREGPQKPMLGLVWLGRRQPGATAAAAMSHRRHQAVKLETLAYRTLLTDWFRRRPPAIG</sequence>
<dbReference type="Proteomes" id="UP000479710">
    <property type="component" value="Unassembled WGS sequence"/>
</dbReference>
<evidence type="ECO:0000313" key="3">
    <source>
        <dbReference type="Proteomes" id="UP000479710"/>
    </source>
</evidence>
<evidence type="ECO:0000256" key="1">
    <source>
        <dbReference type="SAM" id="MobiDB-lite"/>
    </source>
</evidence>